<reference evidence="3 4" key="1">
    <citation type="submission" date="2016-11" db="EMBL/GenBank/DDBJ databases">
        <authorList>
            <person name="Varghese N."/>
            <person name="Submissions S."/>
        </authorList>
    </citation>
    <scope>NUCLEOTIDE SEQUENCE [LARGE SCALE GENOMIC DNA]</scope>
    <source>
        <strain evidence="3 4">PA</strain>
    </source>
</reference>
<dbReference type="Proteomes" id="UP000184390">
    <property type="component" value="Unassembled WGS sequence"/>
</dbReference>
<gene>
    <name evidence="3" type="ORF">SAMN05216246_11725</name>
</gene>
<feature type="region of interest" description="Disordered" evidence="1">
    <location>
        <begin position="12"/>
        <end position="41"/>
    </location>
</feature>
<feature type="region of interest" description="Disordered" evidence="1">
    <location>
        <begin position="209"/>
        <end position="242"/>
    </location>
</feature>
<name>A0ABY1IJF9_9ACTO</name>
<dbReference type="Pfam" id="PF10263">
    <property type="entry name" value="SprT-like"/>
    <property type="match status" value="1"/>
</dbReference>
<evidence type="ECO:0000313" key="3">
    <source>
        <dbReference type="EMBL" id="SHJ26267.1"/>
    </source>
</evidence>
<proteinExistence type="predicted"/>
<accession>A0ABY1IJF9</accession>
<keyword evidence="4" id="KW-1185">Reference proteome</keyword>
<evidence type="ECO:0000259" key="2">
    <source>
        <dbReference type="Pfam" id="PF10263"/>
    </source>
</evidence>
<sequence length="242" mass="26017">MLPYSGRGVHVFGAPGAEGAGPRGRRPSGDSGGRPYPWPVDPHDALTLARGLMEAHGVGDWELALDRARRRAGQTDHARRRITLSRPLTALYSPSEVRETVLHEIAHARVGPAHGHDAVWAAEARRLGASGRRLVAADAPSLPGRWAGICPAGHTVDRMRRPRRPMSCARCGGRFDPAHLMRWELDGVPVAPGRIGAEYERALRRLGGEASPAGSVAAGSGLRRGLHRTEPREAVGPTEETR</sequence>
<feature type="compositionally biased region" description="Low complexity" evidence="1">
    <location>
        <begin position="209"/>
        <end position="221"/>
    </location>
</feature>
<evidence type="ECO:0000256" key="1">
    <source>
        <dbReference type="SAM" id="MobiDB-lite"/>
    </source>
</evidence>
<feature type="domain" description="SprT-like" evidence="2">
    <location>
        <begin position="66"/>
        <end position="133"/>
    </location>
</feature>
<comment type="caution">
    <text evidence="3">The sequence shown here is derived from an EMBL/GenBank/DDBJ whole genome shotgun (WGS) entry which is preliminary data.</text>
</comment>
<feature type="compositionally biased region" description="Basic and acidic residues" evidence="1">
    <location>
        <begin position="227"/>
        <end position="242"/>
    </location>
</feature>
<evidence type="ECO:0000313" key="4">
    <source>
        <dbReference type="Proteomes" id="UP000184390"/>
    </source>
</evidence>
<dbReference type="InterPro" id="IPR006640">
    <property type="entry name" value="SprT-like_domain"/>
</dbReference>
<dbReference type="EMBL" id="FQYL01000017">
    <property type="protein sequence ID" value="SHJ26267.1"/>
    <property type="molecule type" value="Genomic_DNA"/>
</dbReference>
<protein>
    <submittedName>
        <fullName evidence="3">SprT-like family protein</fullName>
    </submittedName>
</protein>
<organism evidence="3 4">
    <name type="scientific">Actinomyces denticolens</name>
    <dbReference type="NCBI Taxonomy" id="52767"/>
    <lineage>
        <taxon>Bacteria</taxon>
        <taxon>Bacillati</taxon>
        <taxon>Actinomycetota</taxon>
        <taxon>Actinomycetes</taxon>
        <taxon>Actinomycetales</taxon>
        <taxon>Actinomycetaceae</taxon>
        <taxon>Actinomyces</taxon>
    </lineage>
</organism>